<name>A0A8J3YCX4_9ACTN</name>
<organism evidence="2 3">
    <name type="scientific">Spirilliplanes yamanashiensis</name>
    <dbReference type="NCBI Taxonomy" id="42233"/>
    <lineage>
        <taxon>Bacteria</taxon>
        <taxon>Bacillati</taxon>
        <taxon>Actinomycetota</taxon>
        <taxon>Actinomycetes</taxon>
        <taxon>Micromonosporales</taxon>
        <taxon>Micromonosporaceae</taxon>
        <taxon>Spirilliplanes</taxon>
    </lineage>
</organism>
<comment type="caution">
    <text evidence="2">The sequence shown here is derived from an EMBL/GenBank/DDBJ whole genome shotgun (WGS) entry which is preliminary data.</text>
</comment>
<dbReference type="RefSeq" id="WP_203941577.1">
    <property type="nucleotide sequence ID" value="NZ_BAAAGJ010000013.1"/>
</dbReference>
<keyword evidence="3" id="KW-1185">Reference proteome</keyword>
<dbReference type="AlphaFoldDB" id="A0A8J3YCX4"/>
<protein>
    <submittedName>
        <fullName evidence="2">Uncharacterized protein</fullName>
    </submittedName>
</protein>
<dbReference type="EMBL" id="BOOY01000041">
    <property type="protein sequence ID" value="GIJ06396.1"/>
    <property type="molecule type" value="Genomic_DNA"/>
</dbReference>
<feature type="region of interest" description="Disordered" evidence="1">
    <location>
        <begin position="93"/>
        <end position="118"/>
    </location>
</feature>
<evidence type="ECO:0000313" key="3">
    <source>
        <dbReference type="Proteomes" id="UP000652013"/>
    </source>
</evidence>
<dbReference type="Proteomes" id="UP000652013">
    <property type="component" value="Unassembled WGS sequence"/>
</dbReference>
<accession>A0A8J3YCX4</accession>
<proteinExistence type="predicted"/>
<reference evidence="2" key="1">
    <citation type="submission" date="2021-01" db="EMBL/GenBank/DDBJ databases">
        <title>Whole genome shotgun sequence of Spirilliplanes yamanashiensis NBRC 15828.</title>
        <authorList>
            <person name="Komaki H."/>
            <person name="Tamura T."/>
        </authorList>
    </citation>
    <scope>NUCLEOTIDE SEQUENCE</scope>
    <source>
        <strain evidence="2">NBRC 15828</strain>
    </source>
</reference>
<evidence type="ECO:0000313" key="2">
    <source>
        <dbReference type="EMBL" id="GIJ06396.1"/>
    </source>
</evidence>
<evidence type="ECO:0000256" key="1">
    <source>
        <dbReference type="SAM" id="MobiDB-lite"/>
    </source>
</evidence>
<gene>
    <name evidence="2" type="ORF">Sya03_57480</name>
</gene>
<sequence length="118" mass="12780">MTSETHVPLRDADALDAICAALNTVTSCADVVQEVTLIVRAAGRPYVDDLCVIEAGTHQSPHGLPRAAIHVDGEEAVRVWADEQGAVHVRVSNRHPRRPYTVEIDGAPPPRPYSTQPQ</sequence>